<organism evidence="1 2">
    <name type="scientific">Smallanthus sonchifolius</name>
    <dbReference type="NCBI Taxonomy" id="185202"/>
    <lineage>
        <taxon>Eukaryota</taxon>
        <taxon>Viridiplantae</taxon>
        <taxon>Streptophyta</taxon>
        <taxon>Embryophyta</taxon>
        <taxon>Tracheophyta</taxon>
        <taxon>Spermatophyta</taxon>
        <taxon>Magnoliopsida</taxon>
        <taxon>eudicotyledons</taxon>
        <taxon>Gunneridae</taxon>
        <taxon>Pentapetalae</taxon>
        <taxon>asterids</taxon>
        <taxon>campanulids</taxon>
        <taxon>Asterales</taxon>
        <taxon>Asteraceae</taxon>
        <taxon>Asteroideae</taxon>
        <taxon>Heliantheae alliance</taxon>
        <taxon>Millerieae</taxon>
        <taxon>Smallanthus</taxon>
    </lineage>
</organism>
<dbReference type="Proteomes" id="UP001056120">
    <property type="component" value="Linkage Group LG16"/>
</dbReference>
<sequence>MCYWKRQDDGGVSDSSEDFVSLPTDGSGCCSDDSPSVATGNDDIVRPTCSSSEEGDMDVIIMPAMQCMYGYHVYHV</sequence>
<accession>A0ACB9FVU3</accession>
<reference evidence="1 2" key="2">
    <citation type="journal article" date="2022" name="Mol. Ecol. Resour.">
        <title>The genomes of chicory, endive, great burdock and yacon provide insights into Asteraceae paleo-polyploidization history and plant inulin production.</title>
        <authorList>
            <person name="Fan W."/>
            <person name="Wang S."/>
            <person name="Wang H."/>
            <person name="Wang A."/>
            <person name="Jiang F."/>
            <person name="Liu H."/>
            <person name="Zhao H."/>
            <person name="Xu D."/>
            <person name="Zhang Y."/>
        </authorList>
    </citation>
    <scope>NUCLEOTIDE SEQUENCE [LARGE SCALE GENOMIC DNA]</scope>
    <source>
        <strain evidence="2">cv. Yunnan</strain>
        <tissue evidence="1">Leaves</tissue>
    </source>
</reference>
<proteinExistence type="predicted"/>
<gene>
    <name evidence="1" type="ORF">L1987_49247</name>
</gene>
<keyword evidence="2" id="KW-1185">Reference proteome</keyword>
<reference evidence="2" key="1">
    <citation type="journal article" date="2022" name="Mol. Ecol. Resour.">
        <title>The genomes of chicory, endive, great burdock and yacon provide insights into Asteraceae palaeo-polyploidization history and plant inulin production.</title>
        <authorList>
            <person name="Fan W."/>
            <person name="Wang S."/>
            <person name="Wang H."/>
            <person name="Wang A."/>
            <person name="Jiang F."/>
            <person name="Liu H."/>
            <person name="Zhao H."/>
            <person name="Xu D."/>
            <person name="Zhang Y."/>
        </authorList>
    </citation>
    <scope>NUCLEOTIDE SEQUENCE [LARGE SCALE GENOMIC DNA]</scope>
    <source>
        <strain evidence="2">cv. Yunnan</strain>
    </source>
</reference>
<evidence type="ECO:0000313" key="2">
    <source>
        <dbReference type="Proteomes" id="UP001056120"/>
    </source>
</evidence>
<dbReference type="EMBL" id="CM042033">
    <property type="protein sequence ID" value="KAI3774687.1"/>
    <property type="molecule type" value="Genomic_DNA"/>
</dbReference>
<evidence type="ECO:0000313" key="1">
    <source>
        <dbReference type="EMBL" id="KAI3774687.1"/>
    </source>
</evidence>
<protein>
    <submittedName>
        <fullName evidence="1">Uncharacterized protein</fullName>
    </submittedName>
</protein>
<name>A0ACB9FVU3_9ASTR</name>
<comment type="caution">
    <text evidence="1">The sequence shown here is derived from an EMBL/GenBank/DDBJ whole genome shotgun (WGS) entry which is preliminary data.</text>
</comment>